<dbReference type="InterPro" id="IPR036442">
    <property type="entry name" value="ProQ/FinO_sf"/>
</dbReference>
<dbReference type="AlphaFoldDB" id="A0A0C4YBA4"/>
<dbReference type="Proteomes" id="UP000031843">
    <property type="component" value="Chromosome main"/>
</dbReference>
<name>A0A0C4YBA4_9BURK</name>
<protein>
    <submittedName>
        <fullName evidence="2">Uncharacterized protein</fullName>
    </submittedName>
</protein>
<evidence type="ECO:0000256" key="1">
    <source>
        <dbReference type="SAM" id="MobiDB-lite"/>
    </source>
</evidence>
<dbReference type="KEGG" id="cbw:RR42_m2112"/>
<dbReference type="SUPFAM" id="SSF48657">
    <property type="entry name" value="FinO-like"/>
    <property type="match status" value="1"/>
</dbReference>
<organism evidence="2 3">
    <name type="scientific">Cupriavidus basilensis</name>
    <dbReference type="NCBI Taxonomy" id="68895"/>
    <lineage>
        <taxon>Bacteria</taxon>
        <taxon>Pseudomonadati</taxon>
        <taxon>Pseudomonadota</taxon>
        <taxon>Betaproteobacteria</taxon>
        <taxon>Burkholderiales</taxon>
        <taxon>Burkholderiaceae</taxon>
        <taxon>Cupriavidus</taxon>
    </lineage>
</organism>
<sequence length="47" mass="5085">MEGAPRVDLAGQEVGQVSQANAKRTRQWQARRAARALPQPAKAAKTN</sequence>
<reference evidence="2 3" key="1">
    <citation type="journal article" date="2015" name="Genome Announc.">
        <title>Complete Genome Sequence of Cupriavidus basilensis 4G11, Isolated from the Oak Ridge Field Research Center Site.</title>
        <authorList>
            <person name="Ray J."/>
            <person name="Waters R.J."/>
            <person name="Skerker J.M."/>
            <person name="Kuehl J.V."/>
            <person name="Price M.N."/>
            <person name="Huang J."/>
            <person name="Chakraborty R."/>
            <person name="Arkin A.P."/>
            <person name="Deutschbauer A."/>
        </authorList>
    </citation>
    <scope>NUCLEOTIDE SEQUENCE [LARGE SCALE GENOMIC DNA]</scope>
    <source>
        <strain evidence="2">4G11</strain>
    </source>
</reference>
<evidence type="ECO:0000313" key="2">
    <source>
        <dbReference type="EMBL" id="AJG19504.1"/>
    </source>
</evidence>
<feature type="compositionally biased region" description="Low complexity" evidence="1">
    <location>
        <begin position="27"/>
        <end position="47"/>
    </location>
</feature>
<proteinExistence type="predicted"/>
<dbReference type="Gene3D" id="1.10.1710.10">
    <property type="entry name" value="ProQ/FinO domain"/>
    <property type="match status" value="1"/>
</dbReference>
<dbReference type="EMBL" id="CP010536">
    <property type="protein sequence ID" value="AJG19504.1"/>
    <property type="molecule type" value="Genomic_DNA"/>
</dbReference>
<feature type="region of interest" description="Disordered" evidence="1">
    <location>
        <begin position="1"/>
        <end position="47"/>
    </location>
</feature>
<gene>
    <name evidence="2" type="ORF">RR42_m2112</name>
</gene>
<accession>A0A0C4YBA4</accession>
<keyword evidence="3" id="KW-1185">Reference proteome</keyword>
<evidence type="ECO:0000313" key="3">
    <source>
        <dbReference type="Proteomes" id="UP000031843"/>
    </source>
</evidence>